<proteinExistence type="predicted"/>
<gene>
    <name evidence="1" type="ORF">MM415B02033_0004</name>
</gene>
<dbReference type="Pfam" id="PF25209">
    <property type="entry name" value="Phage_capsid_4"/>
    <property type="match status" value="1"/>
</dbReference>
<protein>
    <submittedName>
        <fullName evidence="1">Putative structural protein</fullName>
    </submittedName>
</protein>
<organism evidence="1">
    <name type="scientific">viral metagenome</name>
    <dbReference type="NCBI Taxonomy" id="1070528"/>
    <lineage>
        <taxon>unclassified sequences</taxon>
        <taxon>metagenomes</taxon>
        <taxon>organismal metagenomes</taxon>
    </lineage>
</organism>
<name>A0A6M3IDR6_9ZZZZ</name>
<dbReference type="AlphaFoldDB" id="A0A6M3IDR6"/>
<dbReference type="EMBL" id="MT141166">
    <property type="protein sequence ID" value="QJA55553.1"/>
    <property type="molecule type" value="Genomic_DNA"/>
</dbReference>
<accession>A0A6M3IDR6</accession>
<reference evidence="1" key="1">
    <citation type="submission" date="2020-03" db="EMBL/GenBank/DDBJ databases">
        <title>The deep terrestrial virosphere.</title>
        <authorList>
            <person name="Holmfeldt K."/>
            <person name="Nilsson E."/>
            <person name="Simone D."/>
            <person name="Lopez-Fernandez M."/>
            <person name="Wu X."/>
            <person name="de Brujin I."/>
            <person name="Lundin D."/>
            <person name="Andersson A."/>
            <person name="Bertilsson S."/>
            <person name="Dopson M."/>
        </authorList>
    </citation>
    <scope>NUCLEOTIDE SEQUENCE</scope>
    <source>
        <strain evidence="1">MM415B02033</strain>
    </source>
</reference>
<sequence>MGATLTAALANNLDKRFNAVFLADWDKAIAGDLNALNEVCRIDDMPGETDVRFGEYVTGVATAPEVVEGAAINYYAMQQGKSVTHTFNTYGIGFNITRKMRRRDKFDLIKDIAPALAGIVSNTIQTDVYAMFNNAFTTALDYDSATLCATAHTLAGDPVGSGANRPGADVDLTESTAESLITLMIKTVGEDGQYVKDMPTRLVAAADNWATAARVTESMVTTRQGTGESGNAINAVQRKYGISVHTSPYLTDTNAWFFLGKKSPIRLVFEERPSLVGFWEEMSTGNWKKHVWVSWVTGADNWRGVVGTSGA</sequence>
<evidence type="ECO:0000313" key="1">
    <source>
        <dbReference type="EMBL" id="QJA55553.1"/>
    </source>
</evidence>